<evidence type="ECO:0000313" key="1">
    <source>
        <dbReference type="EMBL" id="MDX8034636.1"/>
    </source>
</evidence>
<keyword evidence="2" id="KW-1185">Reference proteome</keyword>
<comment type="caution">
    <text evidence="1">The sequence shown here is derived from an EMBL/GenBank/DDBJ whole genome shotgun (WGS) entry which is preliminary data.</text>
</comment>
<dbReference type="RefSeq" id="WP_319969650.1">
    <property type="nucleotide sequence ID" value="NZ_JAXAVW010000028.1"/>
</dbReference>
<name>A0ABU4T901_9PSEU</name>
<evidence type="ECO:0000313" key="2">
    <source>
        <dbReference type="Proteomes" id="UP001285521"/>
    </source>
</evidence>
<dbReference type="EMBL" id="JAXAVW010000028">
    <property type="protein sequence ID" value="MDX8034636.1"/>
    <property type="molecule type" value="Genomic_DNA"/>
</dbReference>
<sequence>MADVFPDEQTIADAAVLDQVTEHISEVLDAGNHNQRKALIEALVVEVKVLSLNRLVPVLRVPQWTLMAQAPTCRCLPPGFAQRARWWAARDSNPEPEE</sequence>
<accession>A0ABU4T901</accession>
<proteinExistence type="predicted"/>
<protein>
    <submittedName>
        <fullName evidence="1">Uncharacterized protein</fullName>
    </submittedName>
</protein>
<gene>
    <name evidence="1" type="ORF">SK803_30845</name>
</gene>
<organism evidence="1 2">
    <name type="scientific">Lentzea miocenica</name>
    <dbReference type="NCBI Taxonomy" id="3095431"/>
    <lineage>
        <taxon>Bacteria</taxon>
        <taxon>Bacillati</taxon>
        <taxon>Actinomycetota</taxon>
        <taxon>Actinomycetes</taxon>
        <taxon>Pseudonocardiales</taxon>
        <taxon>Pseudonocardiaceae</taxon>
        <taxon>Lentzea</taxon>
    </lineage>
</organism>
<dbReference type="Proteomes" id="UP001285521">
    <property type="component" value="Unassembled WGS sequence"/>
</dbReference>
<reference evidence="1 2" key="1">
    <citation type="submission" date="2023-11" db="EMBL/GenBank/DDBJ databases">
        <title>Lentzea sokolovensis, sp. nov., Lentzea kristufkii, sp. nov., and Lentzea miocenensis, sp. nov., rare actinobacteria from Sokolov Coal Basin, Miocene lacustrine sediment, Czech Republic.</title>
        <authorList>
            <person name="Lara A."/>
            <person name="Kotroba L."/>
            <person name="Nouioui I."/>
            <person name="Neumann-Schaal M."/>
            <person name="Mast Y."/>
            <person name="Chronakova A."/>
        </authorList>
    </citation>
    <scope>NUCLEOTIDE SEQUENCE [LARGE SCALE GENOMIC DNA]</scope>
    <source>
        <strain evidence="1 2">BCCO 10_0856</strain>
    </source>
</reference>
<reference evidence="1 2" key="2">
    <citation type="submission" date="2023-11" db="EMBL/GenBank/DDBJ databases">
        <authorList>
            <person name="Lara A.C."/>
            <person name="Chronakova A."/>
        </authorList>
    </citation>
    <scope>NUCLEOTIDE SEQUENCE [LARGE SCALE GENOMIC DNA]</scope>
    <source>
        <strain evidence="1 2">BCCO 10_0856</strain>
    </source>
</reference>